<dbReference type="PANTHER" id="PTHR46470:SF2">
    <property type="entry name" value="GLYCERALDEHYDE 3-PHOSPHATE PHOSPHATASE"/>
    <property type="match status" value="1"/>
</dbReference>
<dbReference type="GeneID" id="74912830"/>
<evidence type="ECO:0000313" key="6">
    <source>
        <dbReference type="Proteomes" id="UP000031397"/>
    </source>
</evidence>
<dbReference type="GO" id="GO:0016791">
    <property type="term" value="F:phosphatase activity"/>
    <property type="evidence" value="ECO:0007669"/>
    <property type="project" value="TreeGrafter"/>
</dbReference>
<keyword evidence="6" id="KW-1185">Reference proteome</keyword>
<reference evidence="5 6" key="1">
    <citation type="submission" date="2014-06" db="EMBL/GenBank/DDBJ databases">
        <title>Functional and comparative genomic analyses of the Drosophila gut microbiota identify candidate symbiosis factors.</title>
        <authorList>
            <person name="Newell P.D."/>
            <person name="Chaston J.M."/>
            <person name="Douglas A.E."/>
        </authorList>
    </citation>
    <scope>NUCLEOTIDE SEQUENCE [LARGE SCALE GENOMIC DNA]</scope>
    <source>
        <strain evidence="5 6">DmCS_002</strain>
    </source>
</reference>
<sequence length="177" mass="20133">MSGAYKQDKMVYHHLKNGVNDIDPSKLEIDHFKANYLKCIQKVSSYDDLLKTIQTMSQDLKIGIIANGSTKFLTNKLKLLGLKNYINPNYVLTSEEAHMLKPDPKIFTAMNHRLDVRPSEVAYIGDSFSNDIVSAKRAGWHAFWFNHRKKSVPETNFVPDQTVTSQSELCDLLKALS</sequence>
<dbReference type="PATRIC" id="fig|1614.7.peg.117"/>
<dbReference type="GO" id="GO:0046872">
    <property type="term" value="F:metal ion binding"/>
    <property type="evidence" value="ECO:0007669"/>
    <property type="project" value="UniProtKB-KW"/>
</dbReference>
<dbReference type="InterPro" id="IPR036412">
    <property type="entry name" value="HAD-like_sf"/>
</dbReference>
<name>A0A0C1Q452_9LACO</name>
<protein>
    <submittedName>
        <fullName evidence="5">Putative hydrolase (HAD superfamily)</fullName>
    </submittedName>
</protein>
<gene>
    <name evidence="5" type="ORF">LfDm3_0125</name>
</gene>
<dbReference type="EMBL" id="JOJZ01000007">
    <property type="protein sequence ID" value="KID42673.1"/>
    <property type="molecule type" value="Genomic_DNA"/>
</dbReference>
<evidence type="ECO:0000256" key="1">
    <source>
        <dbReference type="ARBA" id="ARBA00001946"/>
    </source>
</evidence>
<dbReference type="RefSeq" id="WP_082019939.1">
    <property type="nucleotide sequence ID" value="NZ_JOJZ01000007.1"/>
</dbReference>
<dbReference type="GO" id="GO:0044281">
    <property type="term" value="P:small molecule metabolic process"/>
    <property type="evidence" value="ECO:0007669"/>
    <property type="project" value="UniProtKB-ARBA"/>
</dbReference>
<dbReference type="Gene3D" id="3.40.50.1000">
    <property type="entry name" value="HAD superfamily/HAD-like"/>
    <property type="match status" value="1"/>
</dbReference>
<dbReference type="InterPro" id="IPR051400">
    <property type="entry name" value="HAD-like_hydrolase"/>
</dbReference>
<keyword evidence="4" id="KW-0460">Magnesium</keyword>
<keyword evidence="2" id="KW-0479">Metal-binding</keyword>
<evidence type="ECO:0000256" key="4">
    <source>
        <dbReference type="ARBA" id="ARBA00022842"/>
    </source>
</evidence>
<evidence type="ECO:0000256" key="2">
    <source>
        <dbReference type="ARBA" id="ARBA00022723"/>
    </source>
</evidence>
<dbReference type="InterPro" id="IPR023214">
    <property type="entry name" value="HAD_sf"/>
</dbReference>
<dbReference type="Gene3D" id="1.20.120.710">
    <property type="entry name" value="Haloacid dehalogenase hydrolase-like domain"/>
    <property type="match status" value="1"/>
</dbReference>
<dbReference type="Proteomes" id="UP000031397">
    <property type="component" value="Unassembled WGS sequence"/>
</dbReference>
<accession>A0A0C1Q452</accession>
<dbReference type="SUPFAM" id="SSF56784">
    <property type="entry name" value="HAD-like"/>
    <property type="match status" value="1"/>
</dbReference>
<dbReference type="NCBIfam" id="TIGR01549">
    <property type="entry name" value="HAD-SF-IA-v1"/>
    <property type="match status" value="1"/>
</dbReference>
<proteinExistence type="predicted"/>
<dbReference type="PRINTS" id="PR00413">
    <property type="entry name" value="HADHALOGNASE"/>
</dbReference>
<comment type="cofactor">
    <cofactor evidence="1">
        <name>Mg(2+)</name>
        <dbReference type="ChEBI" id="CHEBI:18420"/>
    </cofactor>
</comment>
<dbReference type="Pfam" id="PF13419">
    <property type="entry name" value="HAD_2"/>
    <property type="match status" value="1"/>
</dbReference>
<evidence type="ECO:0000256" key="3">
    <source>
        <dbReference type="ARBA" id="ARBA00022801"/>
    </source>
</evidence>
<dbReference type="InterPro" id="IPR041492">
    <property type="entry name" value="HAD_2"/>
</dbReference>
<dbReference type="AlphaFoldDB" id="A0A0C1Q452"/>
<organism evidence="5 6">
    <name type="scientific">Fructilactobacillus fructivorans</name>
    <dbReference type="NCBI Taxonomy" id="1614"/>
    <lineage>
        <taxon>Bacteria</taxon>
        <taxon>Bacillati</taxon>
        <taxon>Bacillota</taxon>
        <taxon>Bacilli</taxon>
        <taxon>Lactobacillales</taxon>
        <taxon>Lactobacillaceae</taxon>
        <taxon>Fructilactobacillus</taxon>
    </lineage>
</organism>
<dbReference type="PANTHER" id="PTHR46470">
    <property type="entry name" value="N-ACYLNEURAMINATE-9-PHOSPHATASE"/>
    <property type="match status" value="1"/>
</dbReference>
<dbReference type="InterPro" id="IPR006439">
    <property type="entry name" value="HAD-SF_hydro_IA"/>
</dbReference>
<keyword evidence="3 5" id="KW-0378">Hydrolase</keyword>
<comment type="caution">
    <text evidence="5">The sequence shown here is derived from an EMBL/GenBank/DDBJ whole genome shotgun (WGS) entry which is preliminary data.</text>
</comment>
<dbReference type="OrthoDB" id="25198at2"/>
<evidence type="ECO:0000313" key="5">
    <source>
        <dbReference type="EMBL" id="KID42673.1"/>
    </source>
</evidence>